<keyword evidence="1" id="KW-1133">Transmembrane helix</keyword>
<dbReference type="InterPro" id="IPR007110">
    <property type="entry name" value="Ig-like_dom"/>
</dbReference>
<evidence type="ECO:0000313" key="4">
    <source>
        <dbReference type="EMBL" id="KAA0183531.1"/>
    </source>
</evidence>
<sequence length="598" mass="69858">MLSCFVIPNGHIRSPKTLEGIHFSLIFLLFLLLSCQTVYADNLPKCDFYENKRSVPMKSCIRKRIENAIRRHHITILSPSKPDQPVILQCPICFESDTSSFVWKFISRRVNTPIFLESKKFMYESQWVLNYKEMKDINKSSMDNTCVYPISNNLYMDITNDIKQIGTYVCVNTKMKTHPANFIWYHVDLFDSKGIDLGVGNITFLTGIPNRVDKLEQVKTIQNRVRQKLESHRVSKDQVSGPFVMTSIVTTEDAHLDRCGLLSVRQEQRCYIKLPVTKPKIFHEEFHRFLYKSIREAFGFLVSSRNSEGLVQGDRFHDARMRANHLGFQLSDNDSFFYIPCDFSLFRHFFQFPPVFHEFPRPSYYVNVKFDVICPQKTVSDLLEIQAISELRNLTFNLPDIKDFRYIKIERLVMQGERDLNLLCQSKGDHPFKCDGIAKDDVLWRSGNGLTFSTTRMLNANVYVNTDCSLHFDEFHLYDVDIYYCFLRDPIETHLVWSNQPRMAYRLHMERKKFDWPNRNDVIVGLMILAVLTVLLTIQWAILHFYDASVREGAAFAATVKNAGGRLAQIKETYSPFSEEDRRLLFMVLENESLLRKS</sequence>
<reference evidence="4" key="1">
    <citation type="submission" date="2019-05" db="EMBL/GenBank/DDBJ databases">
        <title>Annotation for the trematode Fasciolopsis buski.</title>
        <authorList>
            <person name="Choi Y.-J."/>
        </authorList>
    </citation>
    <scope>NUCLEOTIDE SEQUENCE</scope>
    <source>
        <strain evidence="4">HT</strain>
        <tissue evidence="4">Whole worm</tissue>
    </source>
</reference>
<feature type="domain" description="Ig-like" evidence="3">
    <location>
        <begin position="399"/>
        <end position="485"/>
    </location>
</feature>
<keyword evidence="1" id="KW-0812">Transmembrane</keyword>
<dbReference type="EMBL" id="LUCM01011737">
    <property type="protein sequence ID" value="KAA0183531.1"/>
    <property type="molecule type" value="Genomic_DNA"/>
</dbReference>
<feature type="transmembrane region" description="Helical" evidence="1">
    <location>
        <begin position="522"/>
        <end position="543"/>
    </location>
</feature>
<evidence type="ECO:0000259" key="3">
    <source>
        <dbReference type="PROSITE" id="PS50835"/>
    </source>
</evidence>
<comment type="caution">
    <text evidence="4">The sequence shown here is derived from an EMBL/GenBank/DDBJ whole genome shotgun (WGS) entry which is preliminary data.</text>
</comment>
<proteinExistence type="predicted"/>
<name>A0A8E0RJP7_9TREM</name>
<feature type="signal peptide" evidence="2">
    <location>
        <begin position="1"/>
        <end position="40"/>
    </location>
</feature>
<protein>
    <recommendedName>
        <fullName evidence="3">Ig-like domain-containing protein</fullName>
    </recommendedName>
</protein>
<evidence type="ECO:0000256" key="1">
    <source>
        <dbReference type="SAM" id="Phobius"/>
    </source>
</evidence>
<dbReference type="OrthoDB" id="6234035at2759"/>
<keyword evidence="2" id="KW-0732">Signal</keyword>
<dbReference type="AlphaFoldDB" id="A0A8E0RJP7"/>
<keyword evidence="5" id="KW-1185">Reference proteome</keyword>
<feature type="chain" id="PRO_5034676773" description="Ig-like domain-containing protein" evidence="2">
    <location>
        <begin position="41"/>
        <end position="598"/>
    </location>
</feature>
<gene>
    <name evidence="4" type="ORF">FBUS_08262</name>
</gene>
<evidence type="ECO:0000256" key="2">
    <source>
        <dbReference type="SAM" id="SignalP"/>
    </source>
</evidence>
<dbReference type="Proteomes" id="UP000728185">
    <property type="component" value="Unassembled WGS sequence"/>
</dbReference>
<dbReference type="PROSITE" id="PS50835">
    <property type="entry name" value="IG_LIKE"/>
    <property type="match status" value="1"/>
</dbReference>
<accession>A0A8E0RJP7</accession>
<evidence type="ECO:0000313" key="5">
    <source>
        <dbReference type="Proteomes" id="UP000728185"/>
    </source>
</evidence>
<keyword evidence="1" id="KW-0472">Membrane</keyword>
<organism evidence="4 5">
    <name type="scientific">Fasciolopsis buskii</name>
    <dbReference type="NCBI Taxonomy" id="27845"/>
    <lineage>
        <taxon>Eukaryota</taxon>
        <taxon>Metazoa</taxon>
        <taxon>Spiralia</taxon>
        <taxon>Lophotrochozoa</taxon>
        <taxon>Platyhelminthes</taxon>
        <taxon>Trematoda</taxon>
        <taxon>Digenea</taxon>
        <taxon>Plagiorchiida</taxon>
        <taxon>Echinostomata</taxon>
        <taxon>Echinostomatoidea</taxon>
        <taxon>Fasciolidae</taxon>
        <taxon>Fasciolopsis</taxon>
    </lineage>
</organism>